<evidence type="ECO:0000256" key="3">
    <source>
        <dbReference type="ARBA" id="ARBA00022989"/>
    </source>
</evidence>
<organism evidence="8 9">
    <name type="scientific">Amniculicola lignicola CBS 123094</name>
    <dbReference type="NCBI Taxonomy" id="1392246"/>
    <lineage>
        <taxon>Eukaryota</taxon>
        <taxon>Fungi</taxon>
        <taxon>Dikarya</taxon>
        <taxon>Ascomycota</taxon>
        <taxon>Pezizomycotina</taxon>
        <taxon>Dothideomycetes</taxon>
        <taxon>Pleosporomycetidae</taxon>
        <taxon>Pleosporales</taxon>
        <taxon>Amniculicolaceae</taxon>
        <taxon>Amniculicola</taxon>
    </lineage>
</organism>
<evidence type="ECO:0000256" key="5">
    <source>
        <dbReference type="ARBA" id="ARBA00038359"/>
    </source>
</evidence>
<feature type="transmembrane region" description="Helical" evidence="6">
    <location>
        <begin position="215"/>
        <end position="236"/>
    </location>
</feature>
<dbReference type="Proteomes" id="UP000799779">
    <property type="component" value="Unassembled WGS sequence"/>
</dbReference>
<keyword evidence="3 6" id="KW-1133">Transmembrane helix</keyword>
<evidence type="ECO:0000256" key="4">
    <source>
        <dbReference type="ARBA" id="ARBA00023136"/>
    </source>
</evidence>
<keyword evidence="4 6" id="KW-0472">Membrane</keyword>
<dbReference type="InterPro" id="IPR049326">
    <property type="entry name" value="Rhodopsin_dom_fungi"/>
</dbReference>
<evidence type="ECO:0000313" key="8">
    <source>
        <dbReference type="EMBL" id="KAF1999297.1"/>
    </source>
</evidence>
<feature type="transmembrane region" description="Helical" evidence="6">
    <location>
        <begin position="20"/>
        <end position="40"/>
    </location>
</feature>
<protein>
    <recommendedName>
        <fullName evidence="7">Rhodopsin domain-containing protein</fullName>
    </recommendedName>
</protein>
<name>A0A6A5WCY4_9PLEO</name>
<dbReference type="GO" id="GO:0016020">
    <property type="term" value="C:membrane"/>
    <property type="evidence" value="ECO:0007669"/>
    <property type="project" value="UniProtKB-SubCell"/>
</dbReference>
<dbReference type="PANTHER" id="PTHR33048">
    <property type="entry name" value="PTH11-LIKE INTEGRAL MEMBRANE PROTEIN (AFU_ORTHOLOGUE AFUA_5G11245)"/>
    <property type="match status" value="1"/>
</dbReference>
<evidence type="ECO:0000259" key="7">
    <source>
        <dbReference type="Pfam" id="PF20684"/>
    </source>
</evidence>
<dbReference type="OrthoDB" id="3934549at2759"/>
<comment type="subcellular location">
    <subcellularLocation>
        <location evidence="1">Membrane</location>
        <topology evidence="1">Multi-pass membrane protein</topology>
    </subcellularLocation>
</comment>
<feature type="transmembrane region" description="Helical" evidence="6">
    <location>
        <begin position="131"/>
        <end position="153"/>
    </location>
</feature>
<dbReference type="AlphaFoldDB" id="A0A6A5WCY4"/>
<keyword evidence="2 6" id="KW-0812">Transmembrane</keyword>
<dbReference type="InterPro" id="IPR052337">
    <property type="entry name" value="SAT4-like"/>
</dbReference>
<evidence type="ECO:0000256" key="2">
    <source>
        <dbReference type="ARBA" id="ARBA00022692"/>
    </source>
</evidence>
<feature type="transmembrane region" description="Helical" evidence="6">
    <location>
        <begin position="248"/>
        <end position="272"/>
    </location>
</feature>
<keyword evidence="9" id="KW-1185">Reference proteome</keyword>
<feature type="transmembrane region" description="Helical" evidence="6">
    <location>
        <begin position="52"/>
        <end position="77"/>
    </location>
</feature>
<dbReference type="EMBL" id="ML977596">
    <property type="protein sequence ID" value="KAF1999297.1"/>
    <property type="molecule type" value="Genomic_DNA"/>
</dbReference>
<evidence type="ECO:0000313" key="9">
    <source>
        <dbReference type="Proteomes" id="UP000799779"/>
    </source>
</evidence>
<comment type="similarity">
    <text evidence="5">Belongs to the SAT4 family.</text>
</comment>
<feature type="transmembrane region" description="Helical" evidence="6">
    <location>
        <begin position="97"/>
        <end position="119"/>
    </location>
</feature>
<gene>
    <name evidence="8" type="ORF">P154DRAFT_564076</name>
</gene>
<evidence type="ECO:0000256" key="1">
    <source>
        <dbReference type="ARBA" id="ARBA00004141"/>
    </source>
</evidence>
<evidence type="ECO:0000256" key="6">
    <source>
        <dbReference type="SAM" id="Phobius"/>
    </source>
</evidence>
<sequence length="353" mass="39290">MSMVVPNPLPPDEDRGPILLGVMIVSLALAVTVIALRVWVRVNMIKKLGVDDWFMIAALPFMIVNQALSYASFPYGFGRHIYYLEPTDIMNAMKFNAIAQIFNIISFYLVKASIVLFLIRLITHVHKTKRIILWISFTILTIANLEATIVAIFQCQPLERQWNPTKPGHCWSRDVFQNSAYMLSGVTILTDIIYLIMPVVYLWDLQVPPKKKVAIFALLGVGSVSMGCSIAVIFWLRDLRLEMDVTYAILPLACLKFAELNIAVVVGCIPALQPLFRKMFGPGSTLPGYSGRSGQSGQLAQKASFKLSALKGSGSQPSEISRGSQCSDGDRCRLTGVKIENEFRVVREGEQQV</sequence>
<proteinExistence type="inferred from homology"/>
<accession>A0A6A5WCY4</accession>
<feature type="domain" description="Rhodopsin" evidence="7">
    <location>
        <begin position="36"/>
        <end position="278"/>
    </location>
</feature>
<feature type="transmembrane region" description="Helical" evidence="6">
    <location>
        <begin position="181"/>
        <end position="203"/>
    </location>
</feature>
<dbReference type="Pfam" id="PF20684">
    <property type="entry name" value="Fung_rhodopsin"/>
    <property type="match status" value="1"/>
</dbReference>
<reference evidence="8" key="1">
    <citation type="journal article" date="2020" name="Stud. Mycol.">
        <title>101 Dothideomycetes genomes: a test case for predicting lifestyles and emergence of pathogens.</title>
        <authorList>
            <person name="Haridas S."/>
            <person name="Albert R."/>
            <person name="Binder M."/>
            <person name="Bloem J."/>
            <person name="Labutti K."/>
            <person name="Salamov A."/>
            <person name="Andreopoulos B."/>
            <person name="Baker S."/>
            <person name="Barry K."/>
            <person name="Bills G."/>
            <person name="Bluhm B."/>
            <person name="Cannon C."/>
            <person name="Castanera R."/>
            <person name="Culley D."/>
            <person name="Daum C."/>
            <person name="Ezra D."/>
            <person name="Gonzalez J."/>
            <person name="Henrissat B."/>
            <person name="Kuo A."/>
            <person name="Liang C."/>
            <person name="Lipzen A."/>
            <person name="Lutzoni F."/>
            <person name="Magnuson J."/>
            <person name="Mondo S."/>
            <person name="Nolan M."/>
            <person name="Ohm R."/>
            <person name="Pangilinan J."/>
            <person name="Park H.-J."/>
            <person name="Ramirez L."/>
            <person name="Alfaro M."/>
            <person name="Sun H."/>
            <person name="Tritt A."/>
            <person name="Yoshinaga Y."/>
            <person name="Zwiers L.-H."/>
            <person name="Turgeon B."/>
            <person name="Goodwin S."/>
            <person name="Spatafora J."/>
            <person name="Crous P."/>
            <person name="Grigoriev I."/>
        </authorList>
    </citation>
    <scope>NUCLEOTIDE SEQUENCE</scope>
    <source>
        <strain evidence="8">CBS 123094</strain>
    </source>
</reference>
<dbReference type="PANTHER" id="PTHR33048:SF93">
    <property type="entry name" value="INTEGRAL MEMBRANE PROTEIN"/>
    <property type="match status" value="1"/>
</dbReference>